<evidence type="ECO:0000256" key="3">
    <source>
        <dbReference type="SAM" id="SignalP"/>
    </source>
</evidence>
<evidence type="ECO:0000313" key="4">
    <source>
        <dbReference type="EMBL" id="PEG30973.1"/>
    </source>
</evidence>
<gene>
    <name evidence="4" type="ORF">CQ394_04415</name>
</gene>
<dbReference type="OrthoDB" id="1756421at2"/>
<organism evidence="4 5">
    <name type="scientific">Clostridium neonatale</name>
    <dbReference type="NCBI Taxonomy" id="137838"/>
    <lineage>
        <taxon>Bacteria</taxon>
        <taxon>Bacillati</taxon>
        <taxon>Bacillota</taxon>
        <taxon>Clostridia</taxon>
        <taxon>Eubacteriales</taxon>
        <taxon>Clostridiaceae</taxon>
        <taxon>Clostridium</taxon>
    </lineage>
</organism>
<reference evidence="4 5" key="1">
    <citation type="submission" date="2017-10" db="EMBL/GenBank/DDBJ databases">
        <title>Effective Description of Clostridium neonatale sp. nov. linked to necrotizing enterocolitis in neonates and a clarification of species assignable to the genus Clostridium (Prazmowski 1880) emend. Lawson and Rainey 2016.</title>
        <authorList>
            <person name="Bernard K."/>
            <person name="Burdz T."/>
            <person name="Wiebe D."/>
            <person name="Balcewich B."/>
            <person name="Alfa M."/>
            <person name="Bernier A.-M."/>
        </authorList>
    </citation>
    <scope>NUCLEOTIDE SEQUENCE [LARGE SCALE GENOMIC DNA]</scope>
    <source>
        <strain evidence="4 5">LCDC99A005</strain>
    </source>
</reference>
<sequence>MKKNISLLIALALSVSLAGGNCISVSAIEKSDFNVGTSNNIGVSVITLDRAIDAAISNSDSLKLKSKEIKYYKDKLKLQEYSNDFYEDINDDDIDNELLEFSYDKLEIQKDQSEATKNFLKDQITADITDKYNAIILKEIEIENLKKSFEIKNNELYYLKAKVQIGKAKSNDLEDKEIEVKSLKDSITAQENSLSINKEYFGVLTNLNTSNCIFDRSVNYNKFKIDGSIDNYIDEKLDEYLHYNEEILNLTEDTFNEVKDDGVDDILDEDPPSVPDKAKYVSTETDENGKPTASFNYGGYALGMMEYQSKIESYIKHLQRYESYLDGKYSVDEGKVKLEDSKKKLKNGLKESYAALLDLENTIDNLSDTVNSTNKKLEFAKASVENGLMTENDYNSKVLSAKDLESNLRKLVNTHDKLKNNIEKPWTLSSN</sequence>
<evidence type="ECO:0000313" key="5">
    <source>
        <dbReference type="Proteomes" id="UP000220840"/>
    </source>
</evidence>
<dbReference type="STRING" id="137838.GCA_001458595_02347"/>
<dbReference type="RefSeq" id="WP_058295137.1">
    <property type="nucleotide sequence ID" value="NZ_CAMRXJ010000044.1"/>
</dbReference>
<dbReference type="SUPFAM" id="SSF56954">
    <property type="entry name" value="Outer membrane efflux proteins (OEP)"/>
    <property type="match status" value="1"/>
</dbReference>
<dbReference type="Gene3D" id="1.20.1600.10">
    <property type="entry name" value="Outer membrane efflux proteins (OEP)"/>
    <property type="match status" value="1"/>
</dbReference>
<dbReference type="Proteomes" id="UP000220840">
    <property type="component" value="Unassembled WGS sequence"/>
</dbReference>
<keyword evidence="1" id="KW-0175">Coiled coil</keyword>
<feature type="signal peptide" evidence="3">
    <location>
        <begin position="1"/>
        <end position="18"/>
    </location>
</feature>
<feature type="chain" id="PRO_5038982568" evidence="3">
    <location>
        <begin position="19"/>
        <end position="431"/>
    </location>
</feature>
<dbReference type="GO" id="GO:0015562">
    <property type="term" value="F:efflux transmembrane transporter activity"/>
    <property type="evidence" value="ECO:0007669"/>
    <property type="project" value="InterPro"/>
</dbReference>
<feature type="region of interest" description="Disordered" evidence="2">
    <location>
        <begin position="265"/>
        <end position="288"/>
    </location>
</feature>
<dbReference type="EMBL" id="PDCJ01000001">
    <property type="protein sequence ID" value="PEG30973.1"/>
    <property type="molecule type" value="Genomic_DNA"/>
</dbReference>
<proteinExistence type="predicted"/>
<name>A0A2A7MHN5_9CLOT</name>
<keyword evidence="3" id="KW-0732">Signal</keyword>
<evidence type="ECO:0000256" key="2">
    <source>
        <dbReference type="SAM" id="MobiDB-lite"/>
    </source>
</evidence>
<dbReference type="AlphaFoldDB" id="A0A2A7MHN5"/>
<accession>A0A2A7MHN5</accession>
<evidence type="ECO:0000256" key="1">
    <source>
        <dbReference type="SAM" id="Coils"/>
    </source>
</evidence>
<feature type="coiled-coil region" evidence="1">
    <location>
        <begin position="349"/>
        <end position="421"/>
    </location>
</feature>
<comment type="caution">
    <text evidence="4">The sequence shown here is derived from an EMBL/GenBank/DDBJ whole genome shotgun (WGS) entry which is preliminary data.</text>
</comment>
<keyword evidence="5" id="KW-1185">Reference proteome</keyword>
<protein>
    <submittedName>
        <fullName evidence="4">Multidrug transporter</fullName>
    </submittedName>
</protein>